<dbReference type="PANTHER" id="PTHR43798">
    <property type="entry name" value="MONOACYLGLYCEROL LIPASE"/>
    <property type="match status" value="1"/>
</dbReference>
<dbReference type="InterPro" id="IPR000073">
    <property type="entry name" value="AB_hydrolase_1"/>
</dbReference>
<dbReference type="PRINTS" id="PR00412">
    <property type="entry name" value="EPOXHYDRLASE"/>
</dbReference>
<name>A0A5M3M8P1_CONPW</name>
<comment type="caution">
    <text evidence="2">The sequence shown here is derived from an EMBL/GenBank/DDBJ whole genome shotgun (WGS) entry which is preliminary data.</text>
</comment>
<evidence type="ECO:0000313" key="3">
    <source>
        <dbReference type="Proteomes" id="UP000053558"/>
    </source>
</evidence>
<dbReference type="SUPFAM" id="SSF53474">
    <property type="entry name" value="alpha/beta-Hydrolases"/>
    <property type="match status" value="1"/>
</dbReference>
<protein>
    <submittedName>
        <fullName evidence="2">Alpha beta-hydrolase</fullName>
    </submittedName>
</protein>
<keyword evidence="2" id="KW-0378">Hydrolase</keyword>
<dbReference type="GO" id="GO:0016020">
    <property type="term" value="C:membrane"/>
    <property type="evidence" value="ECO:0007669"/>
    <property type="project" value="TreeGrafter"/>
</dbReference>
<dbReference type="OMA" id="PHINTIV"/>
<dbReference type="GeneID" id="19206189"/>
<evidence type="ECO:0000259" key="1">
    <source>
        <dbReference type="Pfam" id="PF12697"/>
    </source>
</evidence>
<dbReference type="KEGG" id="cput:CONPUDRAFT_169294"/>
<dbReference type="OrthoDB" id="10249433at2759"/>
<sequence length="261" mass="29031">MPRSQPSIPGMPNTVLPKSVWGCPSSPKRAVLIHGLTCNSQSWHRVAHGLAAQGYFVVAPDLPGHGASSRSPRYSFSSIVKEVEQHFATLGHVDLIIGHSFGALVALALLQSLRSAHRPSRVILLDPPLEFSSFRYSQFFQIFRDATRRATTPEDYREAFPNWTREDAAYKSMADATCDPAIIDSLFEENNPWSFSHLLRHVPPKTKITVLAADPSCGALFRAEEAISHPFIRTLVLPRCTHWVPQENPRAILQAAMELES</sequence>
<keyword evidence="3" id="KW-1185">Reference proteome</keyword>
<dbReference type="EMBL" id="JH711588">
    <property type="protein sequence ID" value="EIW75427.1"/>
    <property type="molecule type" value="Genomic_DNA"/>
</dbReference>
<dbReference type="Gene3D" id="3.40.50.1820">
    <property type="entry name" value="alpha/beta hydrolase"/>
    <property type="match status" value="1"/>
</dbReference>
<proteinExistence type="predicted"/>
<evidence type="ECO:0000313" key="2">
    <source>
        <dbReference type="EMBL" id="EIW75427.1"/>
    </source>
</evidence>
<dbReference type="GO" id="GO:0046464">
    <property type="term" value="P:acylglycerol catabolic process"/>
    <property type="evidence" value="ECO:0007669"/>
    <property type="project" value="TreeGrafter"/>
</dbReference>
<dbReference type="GO" id="GO:0047372">
    <property type="term" value="F:monoacylglycerol lipase activity"/>
    <property type="evidence" value="ECO:0007669"/>
    <property type="project" value="TreeGrafter"/>
</dbReference>
<reference evidence="3" key="1">
    <citation type="journal article" date="2012" name="Science">
        <title>The Paleozoic origin of enzymatic lignin decomposition reconstructed from 31 fungal genomes.</title>
        <authorList>
            <person name="Floudas D."/>
            <person name="Binder M."/>
            <person name="Riley R."/>
            <person name="Barry K."/>
            <person name="Blanchette R.A."/>
            <person name="Henrissat B."/>
            <person name="Martinez A.T."/>
            <person name="Otillar R."/>
            <person name="Spatafora J.W."/>
            <person name="Yadav J.S."/>
            <person name="Aerts A."/>
            <person name="Benoit I."/>
            <person name="Boyd A."/>
            <person name="Carlson A."/>
            <person name="Copeland A."/>
            <person name="Coutinho P.M."/>
            <person name="de Vries R.P."/>
            <person name="Ferreira P."/>
            <person name="Findley K."/>
            <person name="Foster B."/>
            <person name="Gaskell J."/>
            <person name="Glotzer D."/>
            <person name="Gorecki P."/>
            <person name="Heitman J."/>
            <person name="Hesse C."/>
            <person name="Hori C."/>
            <person name="Igarashi K."/>
            <person name="Jurgens J.A."/>
            <person name="Kallen N."/>
            <person name="Kersten P."/>
            <person name="Kohler A."/>
            <person name="Kuees U."/>
            <person name="Kumar T.K.A."/>
            <person name="Kuo A."/>
            <person name="LaButti K."/>
            <person name="Larrondo L.F."/>
            <person name="Lindquist E."/>
            <person name="Ling A."/>
            <person name="Lombard V."/>
            <person name="Lucas S."/>
            <person name="Lundell T."/>
            <person name="Martin R."/>
            <person name="McLaughlin D.J."/>
            <person name="Morgenstern I."/>
            <person name="Morin E."/>
            <person name="Murat C."/>
            <person name="Nagy L.G."/>
            <person name="Nolan M."/>
            <person name="Ohm R.A."/>
            <person name="Patyshakuliyeva A."/>
            <person name="Rokas A."/>
            <person name="Ruiz-Duenas F.J."/>
            <person name="Sabat G."/>
            <person name="Salamov A."/>
            <person name="Samejima M."/>
            <person name="Schmutz J."/>
            <person name="Slot J.C."/>
            <person name="St John F."/>
            <person name="Stenlid J."/>
            <person name="Sun H."/>
            <person name="Sun S."/>
            <person name="Syed K."/>
            <person name="Tsang A."/>
            <person name="Wiebenga A."/>
            <person name="Young D."/>
            <person name="Pisabarro A."/>
            <person name="Eastwood D.C."/>
            <person name="Martin F."/>
            <person name="Cullen D."/>
            <person name="Grigoriev I.V."/>
            <person name="Hibbett D.S."/>
        </authorList>
    </citation>
    <scope>NUCLEOTIDE SEQUENCE [LARGE SCALE GENOMIC DNA]</scope>
    <source>
        <strain evidence="3">RWD-64-598 SS2</strain>
    </source>
</reference>
<feature type="domain" description="AB hydrolase-1" evidence="1">
    <location>
        <begin position="31"/>
        <end position="254"/>
    </location>
</feature>
<accession>A0A5M3M8P1</accession>
<dbReference type="AlphaFoldDB" id="A0A5M3M8P1"/>
<dbReference type="PANTHER" id="PTHR43798:SF33">
    <property type="entry name" value="HYDROLASE, PUTATIVE (AFU_ORTHOLOGUE AFUA_2G14860)-RELATED"/>
    <property type="match status" value="1"/>
</dbReference>
<organism evidence="2 3">
    <name type="scientific">Coniophora puteana (strain RWD-64-598)</name>
    <name type="common">Brown rot fungus</name>
    <dbReference type="NCBI Taxonomy" id="741705"/>
    <lineage>
        <taxon>Eukaryota</taxon>
        <taxon>Fungi</taxon>
        <taxon>Dikarya</taxon>
        <taxon>Basidiomycota</taxon>
        <taxon>Agaricomycotina</taxon>
        <taxon>Agaricomycetes</taxon>
        <taxon>Agaricomycetidae</taxon>
        <taxon>Boletales</taxon>
        <taxon>Coniophorineae</taxon>
        <taxon>Coniophoraceae</taxon>
        <taxon>Coniophora</taxon>
    </lineage>
</organism>
<dbReference type="InterPro" id="IPR050266">
    <property type="entry name" value="AB_hydrolase_sf"/>
</dbReference>
<dbReference type="InterPro" id="IPR000639">
    <property type="entry name" value="Epox_hydrolase-like"/>
</dbReference>
<gene>
    <name evidence="2" type="ORF">CONPUDRAFT_169294</name>
</gene>
<dbReference type="Proteomes" id="UP000053558">
    <property type="component" value="Unassembled WGS sequence"/>
</dbReference>
<dbReference type="Pfam" id="PF12697">
    <property type="entry name" value="Abhydrolase_6"/>
    <property type="match status" value="1"/>
</dbReference>
<dbReference type="InterPro" id="IPR029058">
    <property type="entry name" value="AB_hydrolase_fold"/>
</dbReference>
<dbReference type="RefSeq" id="XP_007774156.1">
    <property type="nucleotide sequence ID" value="XM_007775966.1"/>
</dbReference>
<dbReference type="PRINTS" id="PR00111">
    <property type="entry name" value="ABHYDROLASE"/>
</dbReference>